<dbReference type="OrthoDB" id="2322499at2759"/>
<dbReference type="InParanoid" id="A0A067Q8W4"/>
<protein>
    <recommendedName>
        <fullName evidence="1">F-box domain-containing protein</fullName>
    </recommendedName>
</protein>
<evidence type="ECO:0000313" key="3">
    <source>
        <dbReference type="Proteomes" id="UP000027265"/>
    </source>
</evidence>
<dbReference type="PROSITE" id="PS00028">
    <property type="entry name" value="ZINC_FINGER_C2H2_1"/>
    <property type="match status" value="1"/>
</dbReference>
<dbReference type="AlphaFoldDB" id="A0A067Q8W4"/>
<dbReference type="InterPro" id="IPR001810">
    <property type="entry name" value="F-box_dom"/>
</dbReference>
<name>A0A067Q8W4_9AGAM</name>
<evidence type="ECO:0000313" key="2">
    <source>
        <dbReference type="EMBL" id="KDQ59041.1"/>
    </source>
</evidence>
<dbReference type="STRING" id="933084.A0A067Q8W4"/>
<dbReference type="HOGENOM" id="CLU_010790_2_3_1"/>
<dbReference type="InterPro" id="IPR013087">
    <property type="entry name" value="Znf_C2H2_type"/>
</dbReference>
<dbReference type="EMBL" id="KL197716">
    <property type="protein sequence ID" value="KDQ59041.1"/>
    <property type="molecule type" value="Genomic_DNA"/>
</dbReference>
<dbReference type="Proteomes" id="UP000027265">
    <property type="component" value="Unassembled WGS sequence"/>
</dbReference>
<sequence>MPLEINFMIFRCLQLRDLLHLCWTSKAIRDELMRRSSSWIWKIAHANVENLPECPSGMNEAQFAHLLYHPYCHYCGIKKVQNVFWVHYVRCCMECRPTHFTYGDDFSRDVSDLLVKLLPSIEVTHHSTPHARGKERIYSRQAIGKFIDGYNAIPSDGRAMYLLRHSQRLASTIDHAQQCQKWMNKTESDRFHVLEAIRKRRMSEVRERLKELGWEEELKEMDMWSKWTLHRNRSAWQARELTPRIWANIEPKLIEFMQNFKKKRLEREHFYVFEQRWRIVEKILLEFALTRPPTDILPRIDDLLVLPEVKEIVERPDEDMVARDDFAELALRLPEISQTWLQANKVAVLSLMPNKGGDEDTAVGEDTLTLATTYFCCGQCRTPISYPRILGHGCCCKDSSWTLREGTTFDITASNIASHLVSLCGSSPLTMTASEMDTMDPRLSCGACESKRGRKVMDWRSAVNHHLGHYPPVKLENWSVLNEPDTAKSRNEEESEKALKYVMKTWNMAWGCTRCLKVLSTRAELSLHLDERHKVKNATATDMFVKPDAAEYGVRRPPFVRIQGK</sequence>
<keyword evidence="3" id="KW-1185">Reference proteome</keyword>
<accession>A0A067Q8W4</accession>
<evidence type="ECO:0000259" key="1">
    <source>
        <dbReference type="PROSITE" id="PS50181"/>
    </source>
</evidence>
<feature type="domain" description="F-box" evidence="1">
    <location>
        <begin position="1"/>
        <end position="44"/>
    </location>
</feature>
<dbReference type="PROSITE" id="PS50181">
    <property type="entry name" value="FBOX"/>
    <property type="match status" value="1"/>
</dbReference>
<gene>
    <name evidence="2" type="ORF">JAAARDRAFT_206027</name>
</gene>
<reference evidence="3" key="1">
    <citation type="journal article" date="2014" name="Proc. Natl. Acad. Sci. U.S.A.">
        <title>Extensive sampling of basidiomycete genomes demonstrates inadequacy of the white-rot/brown-rot paradigm for wood decay fungi.</title>
        <authorList>
            <person name="Riley R."/>
            <person name="Salamov A.A."/>
            <person name="Brown D.W."/>
            <person name="Nagy L.G."/>
            <person name="Floudas D."/>
            <person name="Held B.W."/>
            <person name="Levasseur A."/>
            <person name="Lombard V."/>
            <person name="Morin E."/>
            <person name="Otillar R."/>
            <person name="Lindquist E.A."/>
            <person name="Sun H."/>
            <person name="LaButti K.M."/>
            <person name="Schmutz J."/>
            <person name="Jabbour D."/>
            <person name="Luo H."/>
            <person name="Baker S.E."/>
            <person name="Pisabarro A.G."/>
            <person name="Walton J.D."/>
            <person name="Blanchette R.A."/>
            <person name="Henrissat B."/>
            <person name="Martin F."/>
            <person name="Cullen D."/>
            <person name="Hibbett D.S."/>
            <person name="Grigoriev I.V."/>
        </authorList>
    </citation>
    <scope>NUCLEOTIDE SEQUENCE [LARGE SCALE GENOMIC DNA]</scope>
    <source>
        <strain evidence="3">MUCL 33604</strain>
    </source>
</reference>
<proteinExistence type="predicted"/>
<organism evidence="2 3">
    <name type="scientific">Jaapia argillacea MUCL 33604</name>
    <dbReference type="NCBI Taxonomy" id="933084"/>
    <lineage>
        <taxon>Eukaryota</taxon>
        <taxon>Fungi</taxon>
        <taxon>Dikarya</taxon>
        <taxon>Basidiomycota</taxon>
        <taxon>Agaricomycotina</taxon>
        <taxon>Agaricomycetes</taxon>
        <taxon>Agaricomycetidae</taxon>
        <taxon>Jaapiales</taxon>
        <taxon>Jaapiaceae</taxon>
        <taxon>Jaapia</taxon>
    </lineage>
</organism>